<proteinExistence type="predicted"/>
<dbReference type="KEGG" id="cphy:B5808_19305"/>
<organism evidence="1 2">
    <name type="scientific">Cnuibacter physcomitrellae</name>
    <dbReference type="NCBI Taxonomy" id="1619308"/>
    <lineage>
        <taxon>Bacteria</taxon>
        <taxon>Bacillati</taxon>
        <taxon>Actinomycetota</taxon>
        <taxon>Actinomycetes</taxon>
        <taxon>Micrococcales</taxon>
        <taxon>Microbacteriaceae</taxon>
        <taxon>Cnuibacter</taxon>
    </lineage>
</organism>
<evidence type="ECO:0000313" key="2">
    <source>
        <dbReference type="Proteomes" id="UP000192775"/>
    </source>
</evidence>
<dbReference type="EMBL" id="CP020716">
    <property type="protein sequence ID" value="ARJ07548.1"/>
    <property type="molecule type" value="Genomic_DNA"/>
</dbReference>
<protein>
    <submittedName>
        <fullName evidence="1">Uncharacterized protein</fullName>
    </submittedName>
</protein>
<keyword evidence="1" id="KW-0614">Plasmid</keyword>
<sequence>MTEKTHRVSLPRLPFMARLLVVMLAIAGACLGLVTMHATTSHDAAHSHAGISGAHDHSDVAPNGAATASGSLQAGIDSGFLATCEGCALGTVAGATGAALLLLVSAVAFILGPRPAVFGPLIDRGRVLILAVAAIPRSLTPAPLALGISRT</sequence>
<gene>
    <name evidence="1" type="ORF">B5808_19305</name>
</gene>
<reference evidence="1 2" key="1">
    <citation type="submission" date="2017-04" db="EMBL/GenBank/DDBJ databases">
        <authorList>
            <person name="Afonso C.L."/>
            <person name="Miller P.J."/>
            <person name="Scott M.A."/>
            <person name="Spackman E."/>
            <person name="Goraichik I."/>
            <person name="Dimitrov K.M."/>
            <person name="Suarez D.L."/>
            <person name="Swayne D.E."/>
        </authorList>
    </citation>
    <scope>NUCLEOTIDE SEQUENCE [LARGE SCALE GENOMIC DNA]</scope>
    <source>
        <strain evidence="2">XA(T)</strain>
        <plasmid evidence="2">Plasmid unnamed1</plasmid>
    </source>
</reference>
<evidence type="ECO:0000313" key="1">
    <source>
        <dbReference type="EMBL" id="ARJ07548.1"/>
    </source>
</evidence>
<geneLocation type="plasmid" evidence="1">
    <name>unnamed1</name>
</geneLocation>
<accession>A0A1X9LT96</accession>
<name>A0A1X9LT96_9MICO</name>
<dbReference type="Proteomes" id="UP000192775">
    <property type="component" value="Plasmid unnamed1"/>
</dbReference>
<keyword evidence="2" id="KW-1185">Reference proteome</keyword>
<dbReference type="RefSeq" id="WP_085021683.1">
    <property type="nucleotide sequence ID" value="NZ_BMHD01000003.1"/>
</dbReference>
<dbReference type="PROSITE" id="PS51257">
    <property type="entry name" value="PROKAR_LIPOPROTEIN"/>
    <property type="match status" value="1"/>
</dbReference>
<dbReference type="AlphaFoldDB" id="A0A1X9LT96"/>